<dbReference type="KEGG" id="blq:L21SP5_02200"/>
<dbReference type="AlphaFoldDB" id="A0A0S2I093"/>
<dbReference type="OrthoDB" id="1011633at2"/>
<evidence type="ECO:0000313" key="2">
    <source>
        <dbReference type="EMBL" id="ALO15833.1"/>
    </source>
</evidence>
<evidence type="ECO:0000313" key="3">
    <source>
        <dbReference type="Proteomes" id="UP000064893"/>
    </source>
</evidence>
<reference evidence="2 3" key="1">
    <citation type="submission" date="2015-11" db="EMBL/GenBank/DDBJ databases">
        <title>Description and complete genome sequence of a novel strain predominating in hypersaline microbial mats and representing a new family of the Bacteriodetes phylum.</title>
        <authorList>
            <person name="Spring S."/>
            <person name="Bunk B."/>
            <person name="Sproer C."/>
            <person name="Klenk H.-P."/>
        </authorList>
    </citation>
    <scope>NUCLEOTIDE SEQUENCE [LARGE SCALE GENOMIC DNA]</scope>
    <source>
        <strain evidence="2 3">L21-Spi-D4</strain>
    </source>
</reference>
<gene>
    <name evidence="2" type="ORF">L21SP5_02200</name>
</gene>
<keyword evidence="3" id="KW-1185">Reference proteome</keyword>
<dbReference type="EMBL" id="CP013118">
    <property type="protein sequence ID" value="ALO15833.1"/>
    <property type="molecule type" value="Genomic_DNA"/>
</dbReference>
<dbReference type="STRING" id="1307839.L21SP5_02200"/>
<dbReference type="Proteomes" id="UP000064893">
    <property type="component" value="Chromosome"/>
</dbReference>
<evidence type="ECO:0000259" key="1">
    <source>
        <dbReference type="Pfam" id="PF13568"/>
    </source>
</evidence>
<dbReference type="InterPro" id="IPR025665">
    <property type="entry name" value="Beta-barrel_OMP_2"/>
</dbReference>
<protein>
    <recommendedName>
        <fullName evidence="1">Outer membrane protein beta-barrel domain-containing protein</fullName>
    </recommendedName>
</protein>
<sequence length="225" mass="24189">MNKITILIFCVFALASTTEAQIKYGLRGGVSSSQLTLDKAIEVTTADNPDTKLRMEAKRAKVGLHFGGMLQATIAGMYIQPELLIVSTGGEVEVTKIADDGQKIGSTIADQRFMRLDIPVVAGWKVGPARFGLGPVASFNLSGNDELQKIIEERVGDGTAAEEKLTAASWAVQLDAGLNVLGILALDVKYEFGLSKLGSGVQIADQNYNFTQRNNQLIFSVGYLF</sequence>
<organism evidence="2 3">
    <name type="scientific">Salinivirga cyanobacteriivorans</name>
    <dbReference type="NCBI Taxonomy" id="1307839"/>
    <lineage>
        <taxon>Bacteria</taxon>
        <taxon>Pseudomonadati</taxon>
        <taxon>Bacteroidota</taxon>
        <taxon>Bacteroidia</taxon>
        <taxon>Bacteroidales</taxon>
        <taxon>Salinivirgaceae</taxon>
        <taxon>Salinivirga</taxon>
    </lineage>
</organism>
<proteinExistence type="predicted"/>
<dbReference type="RefSeq" id="WP_057953258.1">
    <property type="nucleotide sequence ID" value="NZ_CP013118.1"/>
</dbReference>
<name>A0A0S2I093_9BACT</name>
<dbReference type="Pfam" id="PF13568">
    <property type="entry name" value="OMP_b-brl_2"/>
    <property type="match status" value="1"/>
</dbReference>
<accession>A0A0S2I093</accession>
<feature type="domain" description="Outer membrane protein beta-barrel" evidence="1">
    <location>
        <begin position="21"/>
        <end position="197"/>
    </location>
</feature>